<sequence>MPVTRASTPVKKKRKAPAPKKEKKPSKTDSTDREYIVGRIMDKRIKNRKVEYLIKWKNYGAHENTWESAENCNCPELIAEFEKQHRNSDEKTIRTKASRPVLEKQMPEFVLREEYETLVEQMNVLRQELEEVKKWVVPYLENRASSEDPHC</sequence>
<name>A0AC34PXR7_9BILA</name>
<accession>A0AC34PXR7</accession>
<dbReference type="WBParaSite" id="JU765_v2.g1097.t1">
    <property type="protein sequence ID" value="JU765_v2.g1097.t1"/>
    <property type="gene ID" value="JU765_v2.g1097"/>
</dbReference>
<proteinExistence type="predicted"/>
<organism evidence="1 2">
    <name type="scientific">Panagrolaimus sp. JU765</name>
    <dbReference type="NCBI Taxonomy" id="591449"/>
    <lineage>
        <taxon>Eukaryota</taxon>
        <taxon>Metazoa</taxon>
        <taxon>Ecdysozoa</taxon>
        <taxon>Nematoda</taxon>
        <taxon>Chromadorea</taxon>
        <taxon>Rhabditida</taxon>
        <taxon>Tylenchina</taxon>
        <taxon>Panagrolaimomorpha</taxon>
        <taxon>Panagrolaimoidea</taxon>
        <taxon>Panagrolaimidae</taxon>
        <taxon>Panagrolaimus</taxon>
    </lineage>
</organism>
<reference evidence="2" key="1">
    <citation type="submission" date="2022-11" db="UniProtKB">
        <authorList>
            <consortium name="WormBaseParasite"/>
        </authorList>
    </citation>
    <scope>IDENTIFICATION</scope>
</reference>
<evidence type="ECO:0000313" key="2">
    <source>
        <dbReference type="WBParaSite" id="JU765_v2.g1097.t1"/>
    </source>
</evidence>
<protein>
    <submittedName>
        <fullName evidence="2">Chromo domain-containing protein</fullName>
    </submittedName>
</protein>
<dbReference type="Proteomes" id="UP000887576">
    <property type="component" value="Unplaced"/>
</dbReference>
<evidence type="ECO:0000313" key="1">
    <source>
        <dbReference type="Proteomes" id="UP000887576"/>
    </source>
</evidence>